<dbReference type="EMBL" id="MFNE01000026">
    <property type="protein sequence ID" value="OGG95248.1"/>
    <property type="molecule type" value="Genomic_DNA"/>
</dbReference>
<comment type="similarity">
    <text evidence="1">Belongs to the frataxin family.</text>
</comment>
<dbReference type="InterPro" id="IPR020895">
    <property type="entry name" value="Frataxin_CS"/>
</dbReference>
<dbReference type="PROSITE" id="PS50810">
    <property type="entry name" value="FRATAXIN_2"/>
    <property type="match status" value="1"/>
</dbReference>
<keyword evidence="2" id="KW-0408">Iron</keyword>
<dbReference type="NCBIfam" id="TIGR03421">
    <property type="entry name" value="FeS_CyaY"/>
    <property type="match status" value="1"/>
</dbReference>
<dbReference type="Gene3D" id="3.30.920.10">
    <property type="entry name" value="Frataxin/CyaY"/>
    <property type="match status" value="1"/>
</dbReference>
<evidence type="ECO:0000313" key="4">
    <source>
        <dbReference type="Proteomes" id="UP000178449"/>
    </source>
</evidence>
<evidence type="ECO:0000256" key="2">
    <source>
        <dbReference type="ARBA" id="ARBA00023004"/>
    </source>
</evidence>
<sequence length="140" mass="16174">MFAAGLIQDYFLRLDKRIYPASGLVAKAKIRGIPLEPADFVRLTKEVYDRIFDAFEDYDPDLVEAFESSDNVRITFSSGTVFVINRQRPLSQLWLATKKQGLHFNYDPDQDLWVADKTGEEFFKVLAREITQTLGQPFNF</sequence>
<comment type="caution">
    <text evidence="3">The sequence shown here is derived from an EMBL/GenBank/DDBJ whole genome shotgun (WGS) entry which is preliminary data.</text>
</comment>
<dbReference type="Pfam" id="PF01491">
    <property type="entry name" value="Frataxin_Cyay"/>
    <property type="match status" value="1"/>
</dbReference>
<dbReference type="GO" id="GO:0016226">
    <property type="term" value="P:iron-sulfur cluster assembly"/>
    <property type="evidence" value="ECO:0007669"/>
    <property type="project" value="InterPro"/>
</dbReference>
<evidence type="ECO:0000313" key="3">
    <source>
        <dbReference type="EMBL" id="OGG95248.1"/>
    </source>
</evidence>
<protein>
    <submittedName>
        <fullName evidence="3">Iron donor protein CyaY</fullName>
    </submittedName>
</protein>
<dbReference type="InterPro" id="IPR036524">
    <property type="entry name" value="Frataxin/CyaY_sf"/>
</dbReference>
<dbReference type="PANTHER" id="PTHR16821">
    <property type="entry name" value="FRATAXIN"/>
    <property type="match status" value="1"/>
</dbReference>
<dbReference type="PROSITE" id="PS01344">
    <property type="entry name" value="FRATAXIN_1"/>
    <property type="match status" value="1"/>
</dbReference>
<reference evidence="3 4" key="1">
    <citation type="journal article" date="2016" name="Nat. Commun.">
        <title>Thousands of microbial genomes shed light on interconnected biogeochemical processes in an aquifer system.</title>
        <authorList>
            <person name="Anantharaman K."/>
            <person name="Brown C.T."/>
            <person name="Hug L.A."/>
            <person name="Sharon I."/>
            <person name="Castelle C.J."/>
            <person name="Probst A.J."/>
            <person name="Thomas B.C."/>
            <person name="Singh A."/>
            <person name="Wilkins M.J."/>
            <person name="Karaoz U."/>
            <person name="Brodie E.L."/>
            <person name="Williams K.H."/>
            <person name="Hubbard S.S."/>
            <person name="Banfield J.F."/>
        </authorList>
    </citation>
    <scope>NUCLEOTIDE SEQUENCE [LARGE SCALE GENOMIC DNA]</scope>
</reference>
<dbReference type="AlphaFoldDB" id="A0A1F6GAU8"/>
<dbReference type="Proteomes" id="UP000178449">
    <property type="component" value="Unassembled WGS sequence"/>
</dbReference>
<organism evidence="3 4">
    <name type="scientific">Candidatus Lambdaproteobacteria bacterium RIFOXYD2_FULL_50_16</name>
    <dbReference type="NCBI Taxonomy" id="1817772"/>
    <lineage>
        <taxon>Bacteria</taxon>
        <taxon>Pseudomonadati</taxon>
        <taxon>Pseudomonadota</taxon>
        <taxon>Candidatus Lambdaproteobacteria</taxon>
    </lineage>
</organism>
<evidence type="ECO:0000256" key="1">
    <source>
        <dbReference type="ARBA" id="ARBA00008183"/>
    </source>
</evidence>
<dbReference type="GO" id="GO:0008199">
    <property type="term" value="F:ferric iron binding"/>
    <property type="evidence" value="ECO:0007669"/>
    <property type="project" value="InterPro"/>
</dbReference>
<dbReference type="GO" id="GO:0005829">
    <property type="term" value="C:cytosol"/>
    <property type="evidence" value="ECO:0007669"/>
    <property type="project" value="TreeGrafter"/>
</dbReference>
<dbReference type="SMART" id="SM01219">
    <property type="entry name" value="Frataxin_Cyay"/>
    <property type="match status" value="1"/>
</dbReference>
<gene>
    <name evidence="3" type="ORF">A2527_08740</name>
</gene>
<dbReference type="GO" id="GO:0008198">
    <property type="term" value="F:ferrous iron binding"/>
    <property type="evidence" value="ECO:0007669"/>
    <property type="project" value="TreeGrafter"/>
</dbReference>
<dbReference type="PANTHER" id="PTHR16821:SF2">
    <property type="entry name" value="FRATAXIN, MITOCHONDRIAL"/>
    <property type="match status" value="1"/>
</dbReference>
<proteinExistence type="inferred from homology"/>
<dbReference type="STRING" id="1817772.A2527_08740"/>
<name>A0A1F6GAU8_9PROT</name>
<dbReference type="InterPro" id="IPR002908">
    <property type="entry name" value="Frataxin/CyaY"/>
</dbReference>
<accession>A0A1F6GAU8</accession>
<dbReference type="SUPFAM" id="SSF55387">
    <property type="entry name" value="Frataxin/Nqo15-like"/>
    <property type="match status" value="1"/>
</dbReference>